<gene>
    <name evidence="7" type="ORF">NEOLEDRAFT_1156489</name>
</gene>
<evidence type="ECO:0000256" key="5">
    <source>
        <dbReference type="SAM" id="SignalP"/>
    </source>
</evidence>
<dbReference type="SUPFAM" id="SSF53474">
    <property type="entry name" value="alpha/beta-Hydrolases"/>
    <property type="match status" value="1"/>
</dbReference>
<organism evidence="7 8">
    <name type="scientific">Neolentinus lepideus HHB14362 ss-1</name>
    <dbReference type="NCBI Taxonomy" id="1314782"/>
    <lineage>
        <taxon>Eukaryota</taxon>
        <taxon>Fungi</taxon>
        <taxon>Dikarya</taxon>
        <taxon>Basidiomycota</taxon>
        <taxon>Agaricomycotina</taxon>
        <taxon>Agaricomycetes</taxon>
        <taxon>Gloeophyllales</taxon>
        <taxon>Gloeophyllaceae</taxon>
        <taxon>Neolentinus</taxon>
    </lineage>
</organism>
<reference evidence="7 8" key="1">
    <citation type="journal article" date="2016" name="Mol. Biol. Evol.">
        <title>Comparative Genomics of Early-Diverging Mushroom-Forming Fungi Provides Insights into the Origins of Lignocellulose Decay Capabilities.</title>
        <authorList>
            <person name="Nagy L.G."/>
            <person name="Riley R."/>
            <person name="Tritt A."/>
            <person name="Adam C."/>
            <person name="Daum C."/>
            <person name="Floudas D."/>
            <person name="Sun H."/>
            <person name="Yadav J.S."/>
            <person name="Pangilinan J."/>
            <person name="Larsson K.H."/>
            <person name="Matsuura K."/>
            <person name="Barry K."/>
            <person name="Labutti K."/>
            <person name="Kuo R."/>
            <person name="Ohm R.A."/>
            <person name="Bhattacharya S.S."/>
            <person name="Shirouzu T."/>
            <person name="Yoshinaga Y."/>
            <person name="Martin F.M."/>
            <person name="Grigoriev I.V."/>
            <person name="Hibbett D.S."/>
        </authorList>
    </citation>
    <scope>NUCLEOTIDE SEQUENCE [LARGE SCALE GENOMIC DNA]</scope>
    <source>
        <strain evidence="7 8">HHB14362 ss-1</strain>
    </source>
</reference>
<evidence type="ECO:0000256" key="2">
    <source>
        <dbReference type="ARBA" id="ARBA00043996"/>
    </source>
</evidence>
<keyword evidence="7" id="KW-0378">Hydrolase</keyword>
<dbReference type="Proteomes" id="UP000076761">
    <property type="component" value="Unassembled WGS sequence"/>
</dbReference>
<keyword evidence="8" id="KW-1185">Reference proteome</keyword>
<dbReference type="GO" id="GO:0016787">
    <property type="term" value="F:hydrolase activity"/>
    <property type="evidence" value="ECO:0007669"/>
    <property type="project" value="UniProtKB-KW"/>
</dbReference>
<evidence type="ECO:0000313" key="7">
    <source>
        <dbReference type="EMBL" id="KZT24979.1"/>
    </source>
</evidence>
<comment type="catalytic activity">
    <reaction evidence="3">
        <text>a diacylglycerol + H2O = a monoacylglycerol + a fatty acid + H(+)</text>
        <dbReference type="Rhea" id="RHEA:32731"/>
        <dbReference type="ChEBI" id="CHEBI:15377"/>
        <dbReference type="ChEBI" id="CHEBI:15378"/>
        <dbReference type="ChEBI" id="CHEBI:17408"/>
        <dbReference type="ChEBI" id="CHEBI:18035"/>
        <dbReference type="ChEBI" id="CHEBI:28868"/>
    </reaction>
</comment>
<dbReference type="PANTHER" id="PTHR45856:SF25">
    <property type="entry name" value="FUNGAL LIPASE-LIKE DOMAIN-CONTAINING PROTEIN"/>
    <property type="match status" value="1"/>
</dbReference>
<protein>
    <submittedName>
        <fullName evidence="7">Alpha/beta-hydrolase</fullName>
    </submittedName>
</protein>
<dbReference type="CDD" id="cd00519">
    <property type="entry name" value="Lipase_3"/>
    <property type="match status" value="1"/>
</dbReference>
<dbReference type="Gene3D" id="3.40.50.1820">
    <property type="entry name" value="alpha/beta hydrolase"/>
    <property type="match status" value="1"/>
</dbReference>
<comment type="similarity">
    <text evidence="2">Belongs to the AB hydrolase superfamily. Lipase family. Class 3 subfamily.</text>
</comment>
<keyword evidence="1" id="KW-1015">Disulfide bond</keyword>
<dbReference type="EMBL" id="KV425574">
    <property type="protein sequence ID" value="KZT24979.1"/>
    <property type="molecule type" value="Genomic_DNA"/>
</dbReference>
<dbReference type="InParanoid" id="A0A165SD14"/>
<dbReference type="AlphaFoldDB" id="A0A165SD14"/>
<evidence type="ECO:0000256" key="3">
    <source>
        <dbReference type="ARBA" id="ARBA00047591"/>
    </source>
</evidence>
<evidence type="ECO:0000313" key="8">
    <source>
        <dbReference type="Proteomes" id="UP000076761"/>
    </source>
</evidence>
<dbReference type="Pfam" id="PF01764">
    <property type="entry name" value="Lipase_3"/>
    <property type="match status" value="1"/>
</dbReference>
<accession>A0A165SD14</accession>
<evidence type="ECO:0000256" key="4">
    <source>
        <dbReference type="ARBA" id="ARBA00048461"/>
    </source>
</evidence>
<dbReference type="InterPro" id="IPR002921">
    <property type="entry name" value="Fungal_lipase-type"/>
</dbReference>
<dbReference type="OrthoDB" id="426718at2759"/>
<dbReference type="InterPro" id="IPR051218">
    <property type="entry name" value="Sec_MonoDiacylglyc_Lipase"/>
</dbReference>
<feature type="domain" description="Fungal lipase-type" evidence="6">
    <location>
        <begin position="100"/>
        <end position="239"/>
    </location>
</feature>
<feature type="chain" id="PRO_5007866316" evidence="5">
    <location>
        <begin position="20"/>
        <end position="298"/>
    </location>
</feature>
<name>A0A165SD14_9AGAM</name>
<dbReference type="GO" id="GO:0006629">
    <property type="term" value="P:lipid metabolic process"/>
    <property type="evidence" value="ECO:0007669"/>
    <property type="project" value="InterPro"/>
</dbReference>
<evidence type="ECO:0000259" key="6">
    <source>
        <dbReference type="Pfam" id="PF01764"/>
    </source>
</evidence>
<feature type="signal peptide" evidence="5">
    <location>
        <begin position="1"/>
        <end position="19"/>
    </location>
</feature>
<evidence type="ECO:0000256" key="1">
    <source>
        <dbReference type="ARBA" id="ARBA00023157"/>
    </source>
</evidence>
<sequence length="298" mass="31380">MVVLIFVAVALVIGAAVDAAPNLKTRQSITTLSSSQISAYTPYSWYASAGYCAASTTQTWTCGSNCEANSGFQPVASGGDGDSTQYWFVGYDPSLDTVIVSHQGTDPSEILPLISDADIKKTTLDSTLFPGISSSIEVHSGFADAQAKAATDVLAAVETTLSTYNTTTVTTVGHSLGAAISLLDLVYLPLHLPSGLTYQMFGYGLPRVGNQAFADYIDANLPITHINNEEDPIPILPGMFLGFVHPSGEVHIEDSGSWDACPGQDNSSKLCIVGDVPEIWDGDESDHDGPYGPVEMGC</sequence>
<dbReference type="PANTHER" id="PTHR45856">
    <property type="entry name" value="ALPHA/BETA-HYDROLASES SUPERFAMILY PROTEIN"/>
    <property type="match status" value="1"/>
</dbReference>
<dbReference type="InterPro" id="IPR029058">
    <property type="entry name" value="AB_hydrolase_fold"/>
</dbReference>
<proteinExistence type="inferred from homology"/>
<comment type="catalytic activity">
    <reaction evidence="4">
        <text>a monoacylglycerol + H2O = glycerol + a fatty acid + H(+)</text>
        <dbReference type="Rhea" id="RHEA:15245"/>
        <dbReference type="ChEBI" id="CHEBI:15377"/>
        <dbReference type="ChEBI" id="CHEBI:15378"/>
        <dbReference type="ChEBI" id="CHEBI:17408"/>
        <dbReference type="ChEBI" id="CHEBI:17754"/>
        <dbReference type="ChEBI" id="CHEBI:28868"/>
    </reaction>
</comment>
<keyword evidence="5" id="KW-0732">Signal</keyword>